<dbReference type="InterPro" id="IPR011990">
    <property type="entry name" value="TPR-like_helical_dom_sf"/>
</dbReference>
<dbReference type="SUPFAM" id="SSF48452">
    <property type="entry name" value="TPR-like"/>
    <property type="match status" value="1"/>
</dbReference>
<gene>
    <name evidence="1" type="ORF">F2P45_25255</name>
</gene>
<organism evidence="1 2">
    <name type="scientific">Massilia mucilaginosa</name>
    <dbReference type="NCBI Taxonomy" id="2609282"/>
    <lineage>
        <taxon>Bacteria</taxon>
        <taxon>Pseudomonadati</taxon>
        <taxon>Pseudomonadota</taxon>
        <taxon>Betaproteobacteria</taxon>
        <taxon>Burkholderiales</taxon>
        <taxon>Oxalobacteraceae</taxon>
        <taxon>Telluria group</taxon>
        <taxon>Massilia</taxon>
    </lineage>
</organism>
<accession>A0ABX0NZF3</accession>
<dbReference type="Proteomes" id="UP000609726">
    <property type="component" value="Unassembled WGS sequence"/>
</dbReference>
<dbReference type="RefSeq" id="WP_166880982.1">
    <property type="nucleotide sequence ID" value="NZ_WHJH01000043.1"/>
</dbReference>
<keyword evidence="2" id="KW-1185">Reference proteome</keyword>
<comment type="caution">
    <text evidence="1">The sequence shown here is derived from an EMBL/GenBank/DDBJ whole genome shotgun (WGS) entry which is preliminary data.</text>
</comment>
<evidence type="ECO:0000313" key="1">
    <source>
        <dbReference type="EMBL" id="NHZ92287.1"/>
    </source>
</evidence>
<dbReference type="InterPro" id="IPR019734">
    <property type="entry name" value="TPR_rpt"/>
</dbReference>
<dbReference type="Pfam" id="PF13181">
    <property type="entry name" value="TPR_8"/>
    <property type="match status" value="1"/>
</dbReference>
<dbReference type="Gene3D" id="1.25.40.10">
    <property type="entry name" value="Tetratricopeptide repeat domain"/>
    <property type="match status" value="1"/>
</dbReference>
<protein>
    <submittedName>
        <fullName evidence="1">Tetratricopeptide repeat protein</fullName>
    </submittedName>
</protein>
<sequence>MTHPADDPLELPDAIHAQVNVLAAAGDALARQGKTGEAVAAYVKALGLVPEPLSNWSAATWLLTAIGDARFNAKQYEAARLALQDAMHCPGAIGNPFIHMRLGQSQFELGNLTSAADELARAYLLEGKAIFQEDDPKYLAFVTSKLDPPPGGWPDGW</sequence>
<name>A0ABX0NZF3_9BURK</name>
<dbReference type="EMBL" id="WHJH01000043">
    <property type="protein sequence ID" value="NHZ92287.1"/>
    <property type="molecule type" value="Genomic_DNA"/>
</dbReference>
<proteinExistence type="predicted"/>
<reference evidence="1 2" key="1">
    <citation type="submission" date="2019-10" db="EMBL/GenBank/DDBJ databases">
        <title>Taxonomy of Antarctic Massilia spp.: description of Massilia rubra sp. nov., Massilia aquatica sp. nov., Massilia mucilaginosa sp. nov., Massilia frigida sp. nov. isolated from streams, lakes and regoliths.</title>
        <authorList>
            <person name="Holochova P."/>
            <person name="Sedlacek I."/>
            <person name="Kralova S."/>
            <person name="Maslanova I."/>
            <person name="Busse H.-J."/>
            <person name="Stankova E."/>
            <person name="Vrbovska V."/>
            <person name="Kovarovic V."/>
            <person name="Bartak M."/>
            <person name="Svec P."/>
            <person name="Pantucek R."/>
        </authorList>
    </citation>
    <scope>NUCLEOTIDE SEQUENCE [LARGE SCALE GENOMIC DNA]</scope>
    <source>
        <strain evidence="1 2">CCM 8733</strain>
    </source>
</reference>
<evidence type="ECO:0000313" key="2">
    <source>
        <dbReference type="Proteomes" id="UP000609726"/>
    </source>
</evidence>